<sequence length="292" mass="32072">MKAILSTVVVGIMSFSTNANQENTKPVTMPMQFTQYGHVMVDAQLNNADTVPMVLDTAATSGVISNSLLNELALPESALEKEEVTSATSKMTLTQANVNKTRVGHTAVMDLPYITQDLTVLKTAQGKVPGILGYGFLEKHCTVLDFVKSEVTFYAQTCSEQVTHDLKSQAFWLDEEFIKFNVEFNGHNVDAVLDTGAPINIINSHLLAKLDVEKKDKEDLKGLHGKAIQKQKLGEVSFNIGEHTVTSAKTTVSDMPVFKKLGYENKPVILMGLADFKGGKLVIDYQAKHIYF</sequence>
<reference evidence="2 3" key="1">
    <citation type="submission" date="2023-12" db="EMBL/GenBank/DDBJ databases">
        <title>Friends and Foes: Symbiotic and Algicidal bacterial influence on Karenia brevis blooms.</title>
        <authorList>
            <person name="Fei C."/>
            <person name="Mohamed A.R."/>
            <person name="Booker A."/>
            <person name="Arshad M."/>
            <person name="Klass S."/>
            <person name="Ahn S."/>
            <person name="Gilbert P.M."/>
            <person name="Heil C.A."/>
            <person name="Martinez J.M."/>
            <person name="Amin S.A."/>
        </authorList>
    </citation>
    <scope>NUCLEOTIDE SEQUENCE [LARGE SCALE GENOMIC DNA]</scope>
    <source>
        <strain evidence="2 3">CE15</strain>
    </source>
</reference>
<gene>
    <name evidence="2" type="ORF">WAE96_15655</name>
</gene>
<proteinExistence type="predicted"/>
<evidence type="ECO:0000313" key="3">
    <source>
        <dbReference type="Proteomes" id="UP001382455"/>
    </source>
</evidence>
<keyword evidence="3" id="KW-1185">Reference proteome</keyword>
<dbReference type="InterPro" id="IPR021109">
    <property type="entry name" value="Peptidase_aspartic_dom_sf"/>
</dbReference>
<protein>
    <submittedName>
        <fullName evidence="2">Aspartyl protease family protein</fullName>
    </submittedName>
</protein>
<dbReference type="RefSeq" id="WP_336436138.1">
    <property type="nucleotide sequence ID" value="NZ_JBAWKS010000002.1"/>
</dbReference>
<dbReference type="Pfam" id="PF13650">
    <property type="entry name" value="Asp_protease_2"/>
    <property type="match status" value="2"/>
</dbReference>
<dbReference type="GO" id="GO:0008233">
    <property type="term" value="F:peptidase activity"/>
    <property type="evidence" value="ECO:0007669"/>
    <property type="project" value="UniProtKB-KW"/>
</dbReference>
<dbReference type="EMBL" id="JBAWKS010000002">
    <property type="protein sequence ID" value="MEI4551108.1"/>
    <property type="molecule type" value="Genomic_DNA"/>
</dbReference>
<dbReference type="Gene3D" id="2.40.70.10">
    <property type="entry name" value="Acid Proteases"/>
    <property type="match status" value="2"/>
</dbReference>
<evidence type="ECO:0000256" key="1">
    <source>
        <dbReference type="SAM" id="SignalP"/>
    </source>
</evidence>
<name>A0ABU8EVW9_9GAMM</name>
<feature type="signal peptide" evidence="1">
    <location>
        <begin position="1"/>
        <end position="21"/>
    </location>
</feature>
<dbReference type="GO" id="GO:0006508">
    <property type="term" value="P:proteolysis"/>
    <property type="evidence" value="ECO:0007669"/>
    <property type="project" value="UniProtKB-KW"/>
</dbReference>
<comment type="caution">
    <text evidence="2">The sequence shown here is derived from an EMBL/GenBank/DDBJ whole genome shotgun (WGS) entry which is preliminary data.</text>
</comment>
<keyword evidence="1" id="KW-0732">Signal</keyword>
<dbReference type="Proteomes" id="UP001382455">
    <property type="component" value="Unassembled WGS sequence"/>
</dbReference>
<evidence type="ECO:0000313" key="2">
    <source>
        <dbReference type="EMBL" id="MEI4551108.1"/>
    </source>
</evidence>
<accession>A0ABU8EVW9</accession>
<dbReference type="SUPFAM" id="SSF50630">
    <property type="entry name" value="Acid proteases"/>
    <property type="match status" value="1"/>
</dbReference>
<keyword evidence="2" id="KW-0645">Protease</keyword>
<dbReference type="InterPro" id="IPR001969">
    <property type="entry name" value="Aspartic_peptidase_AS"/>
</dbReference>
<dbReference type="PROSITE" id="PS00141">
    <property type="entry name" value="ASP_PROTEASE"/>
    <property type="match status" value="1"/>
</dbReference>
<keyword evidence="2" id="KW-0378">Hydrolase</keyword>
<organism evidence="2 3">
    <name type="scientific">Pseudoalteromonas spongiae</name>
    <dbReference type="NCBI Taxonomy" id="298657"/>
    <lineage>
        <taxon>Bacteria</taxon>
        <taxon>Pseudomonadati</taxon>
        <taxon>Pseudomonadota</taxon>
        <taxon>Gammaproteobacteria</taxon>
        <taxon>Alteromonadales</taxon>
        <taxon>Pseudoalteromonadaceae</taxon>
        <taxon>Pseudoalteromonas</taxon>
    </lineage>
</organism>
<feature type="chain" id="PRO_5045412885" evidence="1">
    <location>
        <begin position="22"/>
        <end position="292"/>
    </location>
</feature>